<organism evidence="1 2">
    <name type="scientific">Apatococcus lobatus</name>
    <dbReference type="NCBI Taxonomy" id="904363"/>
    <lineage>
        <taxon>Eukaryota</taxon>
        <taxon>Viridiplantae</taxon>
        <taxon>Chlorophyta</taxon>
        <taxon>core chlorophytes</taxon>
        <taxon>Trebouxiophyceae</taxon>
        <taxon>Chlorellales</taxon>
        <taxon>Chlorellaceae</taxon>
        <taxon>Apatococcus</taxon>
    </lineage>
</organism>
<evidence type="ECO:0000313" key="1">
    <source>
        <dbReference type="EMBL" id="KAK9821672.1"/>
    </source>
</evidence>
<accession>A0AAW1QJZ7</accession>
<proteinExistence type="predicted"/>
<reference evidence="1 2" key="1">
    <citation type="journal article" date="2024" name="Nat. Commun.">
        <title>Phylogenomics reveals the evolutionary origins of lichenization in chlorophyte algae.</title>
        <authorList>
            <person name="Puginier C."/>
            <person name="Libourel C."/>
            <person name="Otte J."/>
            <person name="Skaloud P."/>
            <person name="Haon M."/>
            <person name="Grisel S."/>
            <person name="Petersen M."/>
            <person name="Berrin J.G."/>
            <person name="Delaux P.M."/>
            <person name="Dal Grande F."/>
            <person name="Keller J."/>
        </authorList>
    </citation>
    <scope>NUCLEOTIDE SEQUENCE [LARGE SCALE GENOMIC DNA]</scope>
    <source>
        <strain evidence="1 2">SAG 2145</strain>
    </source>
</reference>
<keyword evidence="2" id="KW-1185">Reference proteome</keyword>
<sequence>MPDTPSSLSLCRNCFRGIPGLATIEGCSLTVSSELKRFRPPSTQWMTAAGIVRPWLCMVLHWEGREGNTSVDKST</sequence>
<comment type="caution">
    <text evidence="1">The sequence shown here is derived from an EMBL/GenBank/DDBJ whole genome shotgun (WGS) entry which is preliminary data.</text>
</comment>
<protein>
    <submittedName>
        <fullName evidence="1">Uncharacterized protein</fullName>
    </submittedName>
</protein>
<dbReference type="EMBL" id="JALJOS010000036">
    <property type="protein sequence ID" value="KAK9821672.1"/>
    <property type="molecule type" value="Genomic_DNA"/>
</dbReference>
<name>A0AAW1QJZ7_9CHLO</name>
<gene>
    <name evidence="1" type="ORF">WJX74_007028</name>
</gene>
<dbReference type="Proteomes" id="UP001438707">
    <property type="component" value="Unassembled WGS sequence"/>
</dbReference>
<evidence type="ECO:0000313" key="2">
    <source>
        <dbReference type="Proteomes" id="UP001438707"/>
    </source>
</evidence>
<dbReference type="AlphaFoldDB" id="A0AAW1QJZ7"/>